<keyword evidence="2" id="KW-0808">Transferase</keyword>
<evidence type="ECO:0000313" key="5">
    <source>
        <dbReference type="Proteomes" id="UP000799441"/>
    </source>
</evidence>
<gene>
    <name evidence="4" type="ORF">K431DRAFT_284402</name>
</gene>
<evidence type="ECO:0008006" key="6">
    <source>
        <dbReference type="Google" id="ProtNLM"/>
    </source>
</evidence>
<evidence type="ECO:0000256" key="3">
    <source>
        <dbReference type="ARBA" id="ARBA00023315"/>
    </source>
</evidence>
<comment type="caution">
    <text evidence="4">The sequence shown here is derived from an EMBL/GenBank/DDBJ whole genome shotgun (WGS) entry which is preliminary data.</text>
</comment>
<dbReference type="OrthoDB" id="9987540at2759"/>
<dbReference type="AlphaFoldDB" id="A0A9P4Q8W8"/>
<dbReference type="PANTHER" id="PTHR11104:SF0">
    <property type="entry name" value="SPBETA PROPHAGE-DERIVED AMINOGLYCOSIDE N(3')-ACETYLTRANSFERASE-LIKE PROTEIN YOKD"/>
    <property type="match status" value="1"/>
</dbReference>
<accession>A0A9P4Q8W8</accession>
<keyword evidence="5" id="KW-1185">Reference proteome</keyword>
<dbReference type="EMBL" id="MU003786">
    <property type="protein sequence ID" value="KAF2721959.1"/>
    <property type="molecule type" value="Genomic_DNA"/>
</dbReference>
<dbReference type="InterPro" id="IPR003679">
    <property type="entry name" value="Amioglycoside_AcTrfase"/>
</dbReference>
<dbReference type="PANTHER" id="PTHR11104">
    <property type="entry name" value="AMINOGLYCOSIDE N3-ACETYLTRANSFERASE"/>
    <property type="match status" value="1"/>
</dbReference>
<dbReference type="Proteomes" id="UP000799441">
    <property type="component" value="Unassembled WGS sequence"/>
</dbReference>
<dbReference type="SUPFAM" id="SSF110710">
    <property type="entry name" value="TTHA0583/YokD-like"/>
    <property type="match status" value="1"/>
</dbReference>
<evidence type="ECO:0000256" key="2">
    <source>
        <dbReference type="ARBA" id="ARBA00022679"/>
    </source>
</evidence>
<comment type="similarity">
    <text evidence="1">Belongs to the antibiotic N-acetyltransferase family.</text>
</comment>
<protein>
    <recommendedName>
        <fullName evidence="6">Aminoglycoside N(3)-acetyltransferase</fullName>
    </recommendedName>
</protein>
<dbReference type="GO" id="GO:0046677">
    <property type="term" value="P:response to antibiotic"/>
    <property type="evidence" value="ECO:0007669"/>
    <property type="project" value="InterPro"/>
</dbReference>
<reference evidence="4" key="1">
    <citation type="journal article" date="2020" name="Stud. Mycol.">
        <title>101 Dothideomycetes genomes: a test case for predicting lifestyles and emergence of pathogens.</title>
        <authorList>
            <person name="Haridas S."/>
            <person name="Albert R."/>
            <person name="Binder M."/>
            <person name="Bloem J."/>
            <person name="Labutti K."/>
            <person name="Salamov A."/>
            <person name="Andreopoulos B."/>
            <person name="Baker S."/>
            <person name="Barry K."/>
            <person name="Bills G."/>
            <person name="Bluhm B."/>
            <person name="Cannon C."/>
            <person name="Castanera R."/>
            <person name="Culley D."/>
            <person name="Daum C."/>
            <person name="Ezra D."/>
            <person name="Gonzalez J."/>
            <person name="Henrissat B."/>
            <person name="Kuo A."/>
            <person name="Liang C."/>
            <person name="Lipzen A."/>
            <person name="Lutzoni F."/>
            <person name="Magnuson J."/>
            <person name="Mondo S."/>
            <person name="Nolan M."/>
            <person name="Ohm R."/>
            <person name="Pangilinan J."/>
            <person name="Park H.-J."/>
            <person name="Ramirez L."/>
            <person name="Alfaro M."/>
            <person name="Sun H."/>
            <person name="Tritt A."/>
            <person name="Yoshinaga Y."/>
            <person name="Zwiers L.-H."/>
            <person name="Turgeon B."/>
            <person name="Goodwin S."/>
            <person name="Spatafora J."/>
            <person name="Crous P."/>
            <person name="Grigoriev I."/>
        </authorList>
    </citation>
    <scope>NUCLEOTIDE SEQUENCE</scope>
    <source>
        <strain evidence="4">CBS 116435</strain>
    </source>
</reference>
<dbReference type="Pfam" id="PF02522">
    <property type="entry name" value="Antibiotic_NAT"/>
    <property type="match status" value="1"/>
</dbReference>
<evidence type="ECO:0000256" key="1">
    <source>
        <dbReference type="ARBA" id="ARBA00006383"/>
    </source>
</evidence>
<evidence type="ECO:0000313" key="4">
    <source>
        <dbReference type="EMBL" id="KAF2721959.1"/>
    </source>
</evidence>
<proteinExistence type="inferred from homology"/>
<dbReference type="GO" id="GO:0008080">
    <property type="term" value="F:N-acetyltransferase activity"/>
    <property type="evidence" value="ECO:0007669"/>
    <property type="project" value="InterPro"/>
</dbReference>
<organism evidence="4 5">
    <name type="scientific">Polychaeton citri CBS 116435</name>
    <dbReference type="NCBI Taxonomy" id="1314669"/>
    <lineage>
        <taxon>Eukaryota</taxon>
        <taxon>Fungi</taxon>
        <taxon>Dikarya</taxon>
        <taxon>Ascomycota</taxon>
        <taxon>Pezizomycotina</taxon>
        <taxon>Dothideomycetes</taxon>
        <taxon>Dothideomycetidae</taxon>
        <taxon>Capnodiales</taxon>
        <taxon>Capnodiaceae</taxon>
        <taxon>Polychaeton</taxon>
    </lineage>
</organism>
<keyword evidence="3" id="KW-0012">Acyltransferase</keyword>
<sequence>MGLASRQTISILLFHEDPRSATRRYRSLPMEPKSSTAVIESVCTVPSLTVNFRDLGLKQGDVLLVHSSFRSIGWVNGGAEAVVRALLDVLGEAGTLVVPTHSSDNSDPANWACPPVLEEHWQTIRDTMLPYDPRTTCTRGMGVIADTVRAWPGALRSAHPQTSFAAVGPQAEVITSEHALDCALGDRSPLAKLEQLKARILLLGVDFDACTAFHLAESRLSPTKIQSSFAATVDGGVRQWVTVQDFDYTDNDFEILGRDLREQRQHDVTVGMVGAAKCTVVSFPTVVAFAQQWFQSHR</sequence>
<dbReference type="InterPro" id="IPR028345">
    <property type="entry name" value="Antibiotic_NAT-like"/>
</dbReference>
<name>A0A9P4Q8W8_9PEZI</name>